<evidence type="ECO:0000313" key="2">
    <source>
        <dbReference type="Proteomes" id="UP001216638"/>
    </source>
</evidence>
<protein>
    <submittedName>
        <fullName evidence="1">Bud site selection protein, Revert to axial protein 1</fullName>
    </submittedName>
</protein>
<dbReference type="InterPro" id="IPR044926">
    <property type="entry name" value="RGS_subdomain_2"/>
</dbReference>
<gene>
    <name evidence="1" type="primary">RAX1</name>
    <name evidence="1" type="ORF">MBRA1_001909</name>
</gene>
<dbReference type="Gene3D" id="1.10.167.10">
    <property type="entry name" value="Regulator of G-protein Signalling 4, domain 2"/>
    <property type="match status" value="1"/>
</dbReference>
<organism evidence="1 2">
    <name type="scientific">Malassezia brasiliensis</name>
    <dbReference type="NCBI Taxonomy" id="1821822"/>
    <lineage>
        <taxon>Eukaryota</taxon>
        <taxon>Fungi</taxon>
        <taxon>Dikarya</taxon>
        <taxon>Basidiomycota</taxon>
        <taxon>Ustilaginomycotina</taxon>
        <taxon>Malasseziomycetes</taxon>
        <taxon>Malasseziales</taxon>
        <taxon>Malasseziaceae</taxon>
        <taxon>Malassezia</taxon>
    </lineage>
</organism>
<evidence type="ECO:0000313" key="1">
    <source>
        <dbReference type="EMBL" id="WFC95262.1"/>
    </source>
</evidence>
<proteinExistence type="predicted"/>
<dbReference type="InterPro" id="IPR052246">
    <property type="entry name" value="Cell_Polariz_PKAAnc"/>
</dbReference>
<keyword evidence="2" id="KW-1185">Reference proteome</keyword>
<sequence length="161" mass="18451">MASGERRRLPTLLEVLERRTAAPVDLDTFYKFAYMCSEADAVEFWLDVTEHERMCAIYLYLDDDSAPVPLTGAWRGSGKHQDALYVHVDPEEKVPPRETKIALFDLVANAQRVYERYLVPGAAHEILLPESVRTSMAWPSEMHAMTGNTQELLRLFQLPRK</sequence>
<dbReference type="EMBL" id="CP119952">
    <property type="protein sequence ID" value="WFC95262.1"/>
    <property type="molecule type" value="Genomic_DNA"/>
</dbReference>
<dbReference type="AlphaFoldDB" id="A0AAF0DTQ5"/>
<dbReference type="PANTHER" id="PTHR13155">
    <property type="entry name" value="A-KINASE ANCHOR PROTEINS"/>
    <property type="match status" value="1"/>
</dbReference>
<name>A0AAF0DTQ5_9BASI</name>
<dbReference type="GO" id="GO:0008104">
    <property type="term" value="P:intracellular protein localization"/>
    <property type="evidence" value="ECO:0007669"/>
    <property type="project" value="TreeGrafter"/>
</dbReference>
<dbReference type="PANTHER" id="PTHR13155:SF1">
    <property type="entry name" value="A-KINASE ANCHOR PROTEIN 10, MITOCHONDRIAL"/>
    <property type="match status" value="1"/>
</dbReference>
<reference evidence="1" key="1">
    <citation type="submission" date="2023-03" db="EMBL/GenBank/DDBJ databases">
        <title>Mating type loci evolution in Malassezia.</title>
        <authorList>
            <person name="Coelho M.A."/>
        </authorList>
    </citation>
    <scope>NUCLEOTIDE SEQUENCE</scope>
    <source>
        <strain evidence="1">CBS 14135</strain>
    </source>
</reference>
<accession>A0AAF0DTQ5</accession>
<dbReference type="GO" id="GO:0005886">
    <property type="term" value="C:plasma membrane"/>
    <property type="evidence" value="ECO:0007669"/>
    <property type="project" value="TreeGrafter"/>
</dbReference>
<dbReference type="Proteomes" id="UP001216638">
    <property type="component" value="Chromosome 2"/>
</dbReference>
<dbReference type="InterPro" id="IPR036305">
    <property type="entry name" value="RGS_sf"/>
</dbReference>
<dbReference type="SUPFAM" id="SSF48097">
    <property type="entry name" value="Regulator of G-protein signaling, RGS"/>
    <property type="match status" value="1"/>
</dbReference>